<evidence type="ECO:0000313" key="3">
    <source>
        <dbReference type="Proteomes" id="UP000071778"/>
    </source>
</evidence>
<dbReference type="AlphaFoldDB" id="A0A127PLH2"/>
<dbReference type="EMBL" id="CP013235">
    <property type="protein sequence ID" value="AMP08502.1"/>
    <property type="molecule type" value="Genomic_DNA"/>
</dbReference>
<dbReference type="Proteomes" id="UP000071778">
    <property type="component" value="Chromosome"/>
</dbReference>
<feature type="transmembrane region" description="Helical" evidence="1">
    <location>
        <begin position="21"/>
        <end position="43"/>
    </location>
</feature>
<keyword evidence="1" id="KW-0472">Membrane</keyword>
<gene>
    <name evidence="2" type="ORF">CAter282_0698</name>
</gene>
<evidence type="ECO:0000256" key="1">
    <source>
        <dbReference type="SAM" id="Phobius"/>
    </source>
</evidence>
<keyword evidence="1" id="KW-1133">Transmembrane helix</keyword>
<name>A0A127PLH2_9BURK</name>
<proteinExistence type="predicted"/>
<evidence type="ECO:0000313" key="2">
    <source>
        <dbReference type="EMBL" id="AMP08502.1"/>
    </source>
</evidence>
<keyword evidence="3" id="KW-1185">Reference proteome</keyword>
<reference evidence="2 3" key="1">
    <citation type="submission" date="2015-11" db="EMBL/GenBank/DDBJ databases">
        <title>Exploring the genomic traits of fungus-feeding bacterial genus Collimonas.</title>
        <authorList>
            <person name="Song C."/>
            <person name="Schmidt R."/>
            <person name="de Jager V."/>
            <person name="Krzyzanowska D."/>
            <person name="Jongedijk E."/>
            <person name="Cankar K."/>
            <person name="Beekwilder J."/>
            <person name="van Veen A."/>
            <person name="de Boer W."/>
            <person name="van Veen J.A."/>
            <person name="Garbeva P."/>
        </authorList>
    </citation>
    <scope>NUCLEOTIDE SEQUENCE [LARGE SCALE GENOMIC DNA]</scope>
    <source>
        <strain evidence="2 3">Ter282</strain>
    </source>
</reference>
<sequence length="45" mass="5004">MLSLRVKERRVGTSCPRGRQLAATAWALHAHPTVLILLLLILVND</sequence>
<keyword evidence="1" id="KW-0812">Transmembrane</keyword>
<protein>
    <submittedName>
        <fullName evidence="2">Uncharacterized protein</fullName>
    </submittedName>
</protein>
<organism evidence="2 3">
    <name type="scientific">Collimonas arenae</name>
    <dbReference type="NCBI Taxonomy" id="279058"/>
    <lineage>
        <taxon>Bacteria</taxon>
        <taxon>Pseudomonadati</taxon>
        <taxon>Pseudomonadota</taxon>
        <taxon>Betaproteobacteria</taxon>
        <taxon>Burkholderiales</taxon>
        <taxon>Oxalobacteraceae</taxon>
        <taxon>Collimonas</taxon>
    </lineage>
</organism>
<accession>A0A127PLH2</accession>